<accession>A0A3P7L7W6</accession>
<protein>
    <recommendedName>
        <fullName evidence="1">SWIRM domain-containing protein</fullName>
    </recommendedName>
</protein>
<dbReference type="Gene3D" id="1.10.10.10">
    <property type="entry name" value="Winged helix-like DNA-binding domain superfamily/Winged helix DNA-binding domain"/>
    <property type="match status" value="1"/>
</dbReference>
<evidence type="ECO:0000313" key="3">
    <source>
        <dbReference type="Proteomes" id="UP000281553"/>
    </source>
</evidence>
<dbReference type="AlphaFoldDB" id="A0A3P7L7W6"/>
<gene>
    <name evidence="2" type="ORF">DILT_LOCUS8465</name>
</gene>
<dbReference type="InterPro" id="IPR036388">
    <property type="entry name" value="WH-like_DNA-bd_sf"/>
</dbReference>
<dbReference type="InterPro" id="IPR007526">
    <property type="entry name" value="SWIRM"/>
</dbReference>
<organism evidence="2 3">
    <name type="scientific">Dibothriocephalus latus</name>
    <name type="common">Fish tapeworm</name>
    <name type="synonym">Diphyllobothrium latum</name>
    <dbReference type="NCBI Taxonomy" id="60516"/>
    <lineage>
        <taxon>Eukaryota</taxon>
        <taxon>Metazoa</taxon>
        <taxon>Spiralia</taxon>
        <taxon>Lophotrochozoa</taxon>
        <taxon>Platyhelminthes</taxon>
        <taxon>Cestoda</taxon>
        <taxon>Eucestoda</taxon>
        <taxon>Diphyllobothriidea</taxon>
        <taxon>Diphyllobothriidae</taxon>
        <taxon>Dibothriocephalus</taxon>
    </lineage>
</organism>
<reference evidence="2 3" key="1">
    <citation type="submission" date="2018-11" db="EMBL/GenBank/DDBJ databases">
        <authorList>
            <consortium name="Pathogen Informatics"/>
        </authorList>
    </citation>
    <scope>NUCLEOTIDE SEQUENCE [LARGE SCALE GENOMIC DNA]</scope>
</reference>
<evidence type="ECO:0000313" key="2">
    <source>
        <dbReference type="EMBL" id="VDN12634.1"/>
    </source>
</evidence>
<dbReference type="EMBL" id="UYRU01054364">
    <property type="protein sequence ID" value="VDN12634.1"/>
    <property type="molecule type" value="Genomic_DNA"/>
</dbReference>
<proteinExistence type="predicted"/>
<evidence type="ECO:0000259" key="1">
    <source>
        <dbReference type="PROSITE" id="PS50934"/>
    </source>
</evidence>
<keyword evidence="3" id="KW-1185">Reference proteome</keyword>
<dbReference type="Proteomes" id="UP000281553">
    <property type="component" value="Unassembled WGS sequence"/>
</dbReference>
<name>A0A3P7L7W6_DIBLA</name>
<dbReference type="InterPro" id="IPR009057">
    <property type="entry name" value="Homeodomain-like_sf"/>
</dbReference>
<dbReference type="SUPFAM" id="SSF46689">
    <property type="entry name" value="Homeodomain-like"/>
    <property type="match status" value="1"/>
</dbReference>
<dbReference type="PROSITE" id="PS50934">
    <property type="entry name" value="SWIRM"/>
    <property type="match status" value="1"/>
</dbReference>
<sequence>MPDEFPPPPGSWSPVDISTSERRSFPQITRYPVLYLALRNTVLFLWNEDPKRLVTCDLVQSRLIIRGLLRVLLIEQWLPRLLAELTRLGMINFGVCAAPVNPAANTADRPATLNISSLSSQADLSMYVEPPVCLFSQTEHGLVKVDRPLAERMEFHVEALFDQVVFEEPALTGHDNSSVQATAGREIGGLLGVIIELLPDRRSGNLHVDRRTKFCKS</sequence>
<feature type="domain" description="SWIRM" evidence="1">
    <location>
        <begin position="3"/>
        <end position="102"/>
    </location>
</feature>
<dbReference type="OrthoDB" id="2219495at2759"/>